<dbReference type="AlphaFoldDB" id="A0A833RAI5"/>
<gene>
    <name evidence="2" type="ORF">FCM35_KLT18404</name>
</gene>
<keyword evidence="1" id="KW-0472">Membrane</keyword>
<evidence type="ECO:0000313" key="3">
    <source>
        <dbReference type="Proteomes" id="UP000623129"/>
    </source>
</evidence>
<name>A0A833RAI5_9POAL</name>
<evidence type="ECO:0000313" key="2">
    <source>
        <dbReference type="EMBL" id="KAF3337817.1"/>
    </source>
</evidence>
<dbReference type="InterPro" id="IPR045883">
    <property type="entry name" value="At4g13530-like"/>
</dbReference>
<dbReference type="EMBL" id="SWLB01000006">
    <property type="protein sequence ID" value="KAF3337817.1"/>
    <property type="molecule type" value="Genomic_DNA"/>
</dbReference>
<evidence type="ECO:0000256" key="1">
    <source>
        <dbReference type="SAM" id="Phobius"/>
    </source>
</evidence>
<dbReference type="PANTHER" id="PTHR33646:SF6">
    <property type="entry name" value="TRANSMEMBRANE PROTEIN"/>
    <property type="match status" value="1"/>
</dbReference>
<organism evidence="2 3">
    <name type="scientific">Carex littledalei</name>
    <dbReference type="NCBI Taxonomy" id="544730"/>
    <lineage>
        <taxon>Eukaryota</taxon>
        <taxon>Viridiplantae</taxon>
        <taxon>Streptophyta</taxon>
        <taxon>Embryophyta</taxon>
        <taxon>Tracheophyta</taxon>
        <taxon>Spermatophyta</taxon>
        <taxon>Magnoliopsida</taxon>
        <taxon>Liliopsida</taxon>
        <taxon>Poales</taxon>
        <taxon>Cyperaceae</taxon>
        <taxon>Cyperoideae</taxon>
        <taxon>Cariceae</taxon>
        <taxon>Carex</taxon>
        <taxon>Carex subgen. Euthyceras</taxon>
    </lineage>
</organism>
<sequence length="192" mass="21858">MAHTMDALEEWEIIQADIDRDYFSLDPTNHTSLGEEQLNHYREPEQLKQNHLLLLNSEHDSSETEGDVFVSDQEKNSVSEKAMGRGKLWPVVWWKSQLDNLFKYFGVVGISCKPFWCMSVVAAMVGFVVLRKRVFRMKDKGRAVTTSVKKEAQLVAIAVQLHQTLSEVRRIPVIKILPPGGDANPWAIVPVK</sequence>
<comment type="caution">
    <text evidence="2">The sequence shown here is derived from an EMBL/GenBank/DDBJ whole genome shotgun (WGS) entry which is preliminary data.</text>
</comment>
<proteinExistence type="predicted"/>
<accession>A0A833RAI5</accession>
<dbReference type="OrthoDB" id="1931521at2759"/>
<dbReference type="PANTHER" id="PTHR33646">
    <property type="entry name" value="GB|AAF00631.1"/>
    <property type="match status" value="1"/>
</dbReference>
<keyword evidence="1" id="KW-1133">Transmembrane helix</keyword>
<protein>
    <recommendedName>
        <fullName evidence="4">Transmembrane protein</fullName>
    </recommendedName>
</protein>
<dbReference type="Proteomes" id="UP000623129">
    <property type="component" value="Unassembled WGS sequence"/>
</dbReference>
<evidence type="ECO:0008006" key="4">
    <source>
        <dbReference type="Google" id="ProtNLM"/>
    </source>
</evidence>
<reference evidence="2" key="1">
    <citation type="submission" date="2020-01" db="EMBL/GenBank/DDBJ databases">
        <title>Genome sequence of Kobresia littledalei, the first chromosome-level genome in the family Cyperaceae.</title>
        <authorList>
            <person name="Qu G."/>
        </authorList>
    </citation>
    <scope>NUCLEOTIDE SEQUENCE</scope>
    <source>
        <strain evidence="2">C.B.Clarke</strain>
        <tissue evidence="2">Leaf</tissue>
    </source>
</reference>
<keyword evidence="3" id="KW-1185">Reference proteome</keyword>
<feature type="transmembrane region" description="Helical" evidence="1">
    <location>
        <begin position="104"/>
        <end position="130"/>
    </location>
</feature>
<keyword evidence="1" id="KW-0812">Transmembrane</keyword>